<feature type="domain" description="Acylphosphatase-like" evidence="10">
    <location>
        <begin position="19"/>
        <end position="107"/>
    </location>
</feature>
<keyword evidence="4" id="KW-0479">Metal-binding</keyword>
<dbReference type="Proteomes" id="UP000005755">
    <property type="component" value="Unassembled WGS sequence"/>
</dbReference>
<dbReference type="GO" id="GO:0016874">
    <property type="term" value="F:ligase activity"/>
    <property type="evidence" value="ECO:0007669"/>
    <property type="project" value="UniProtKB-UniRule"/>
</dbReference>
<protein>
    <recommendedName>
        <fullName evidence="8">Carbamoyltransferase</fullName>
        <ecNumber evidence="8">6.2.-.-</ecNumber>
    </recommendedName>
</protein>
<dbReference type="GO" id="GO:0008270">
    <property type="term" value="F:zinc ion binding"/>
    <property type="evidence" value="ECO:0007669"/>
    <property type="project" value="UniProtKB-KW"/>
</dbReference>
<dbReference type="EMBL" id="DS990392">
    <property type="protein sequence ID" value="EFR46365.1"/>
    <property type="molecule type" value="Genomic_DNA"/>
</dbReference>
<dbReference type="Gene3D" id="3.30.110.120">
    <property type="match status" value="1"/>
</dbReference>
<name>A0AAI8MLP4_9HELI</name>
<sequence length="827" mass="93094">MKNADKLPKPNTHIDAKTAYAIELFGIIQGVGFRPFVYQVATSLNLKGYVQNRYNSLYIYLESTLIQSEQFLQEILQNPPPNAVIHAHTMHQVPFVTPPYSDFRILASSTEKQDDKLFLPQDVAICQACLQDMGCNTGQDIKQDTKQNSRQNPRFQDYAFTTCSYCGARHSIIHALPYDRTNTSMREFKKCKDCEREYHTPTNRRFHAQPISCNQCAIRMRLIIPSLKQSYIFAYPKATSDILLLALVAQKIMEGKIIAIKGIGGFNLIASATNIQAIMSLKKRKNRSKKPFAIMFKNLQDIASVAEINESERQALLSPQAPIVLLNKHFHNRQHNRSHNKRENAILSSQALELIAPQVSSIGAILPYNGIMHLLFRFLNTPLIFTSANVSGTPIITKLDELMEKLSGVFDMVLDYDREITHALDDSIMRFMAGELRPLRLSRGFTPLFLPFGSKKLCLSLGAQQKSSLSIVYKNTLISPYFGDLHNVDSICRYEKELQFFLSLYVNKPKVIVSDLHPQYASTHLAKNLTNNTALLDSATDSATSLDSPQFLQISHHKAHFYAILAESNALNNDGFGIIWDGTGLGEDGGIWGGEGFIYDSKHKSMSRIFSLKPFALLGGEGSIKEIGRLALGLLWSYGIQTQNLATKNIEKRENISLLQNAFESKVFLQTSSMGRLIDCVACLLGILEVQSYEGQSGALLESYALRERAEVSPYPFKIDNGEIDCKAMIEEILKTQDKAKGAKRFLETLAYMALEMSEKVLKTKRVRVYFSGGVFQNKFLCDRIHTLFKEHNIPFYMHKILPCNDFSISFGQAVCGSMEQNKGDVK</sequence>
<dbReference type="GO" id="GO:0003725">
    <property type="term" value="F:double-stranded RNA binding"/>
    <property type="evidence" value="ECO:0007669"/>
    <property type="project" value="InterPro"/>
</dbReference>
<dbReference type="EC" id="6.2.-.-" evidence="8"/>
<dbReference type="InterPro" id="IPR006070">
    <property type="entry name" value="Sua5-like_dom"/>
</dbReference>
<evidence type="ECO:0000256" key="6">
    <source>
        <dbReference type="ARBA" id="ARBA00022833"/>
    </source>
</evidence>
<dbReference type="PIRSF" id="PIRSF006256">
    <property type="entry name" value="CMPcnvr_hdrg_mat"/>
    <property type="match status" value="1"/>
</dbReference>
<evidence type="ECO:0000313" key="12">
    <source>
        <dbReference type="EMBL" id="BAM31810.1"/>
    </source>
</evidence>
<evidence type="ECO:0000256" key="2">
    <source>
        <dbReference type="ARBA" id="ARBA00008097"/>
    </source>
</evidence>
<evidence type="ECO:0000313" key="14">
    <source>
        <dbReference type="Proteomes" id="UP000005755"/>
    </source>
</evidence>
<dbReference type="Proteomes" id="UP000006036">
    <property type="component" value="Chromosome 1"/>
</dbReference>
<dbReference type="Pfam" id="PF00708">
    <property type="entry name" value="Acylphosphatase"/>
    <property type="match status" value="1"/>
</dbReference>
<dbReference type="KEGG" id="hcb:HCBAA847_0568"/>
<reference evidence="12 15" key="2">
    <citation type="journal article" date="2012" name="J. Bacteriol.">
        <title>Complete Genome Sequence of Helicobacter cinaedi Type Strain ATCC BAA-847.</title>
        <authorList>
            <person name="Miyoshi-Akiyama T."/>
            <person name="Takeshita N."/>
            <person name="Ohmagari N."/>
            <person name="Kirikae T."/>
        </authorList>
    </citation>
    <scope>NUCLEOTIDE SEQUENCE [LARGE SCALE GENOMIC DNA]</scope>
    <source>
        <strain evidence="12 15">ATCC BAA-847</strain>
    </source>
</reference>
<dbReference type="Pfam" id="PF07503">
    <property type="entry name" value="zf-HYPF"/>
    <property type="match status" value="1"/>
</dbReference>
<dbReference type="RefSeq" id="WP_002956223.1">
    <property type="nucleotide sequence ID" value="NC_020555.1"/>
</dbReference>
<dbReference type="InterPro" id="IPR011125">
    <property type="entry name" value="Znf_HypF"/>
</dbReference>
<evidence type="ECO:0000256" key="5">
    <source>
        <dbReference type="ARBA" id="ARBA00022771"/>
    </source>
</evidence>
<dbReference type="NCBIfam" id="TIGR00143">
    <property type="entry name" value="hypF"/>
    <property type="match status" value="1"/>
</dbReference>
<dbReference type="InterPro" id="IPR017945">
    <property type="entry name" value="DHBP_synth_RibB-like_a/b_dom"/>
</dbReference>
<reference evidence="14" key="4">
    <citation type="journal article" date="2014" name="Genome Announc.">
        <title>Draft genome sequences of six enterohepatic helicobacter species isolated from humans and one from rhesus macaques.</title>
        <authorList>
            <person name="Shen Z."/>
            <person name="Sheh A."/>
            <person name="Young S.K."/>
            <person name="Abouelliel A."/>
            <person name="Ward D.V."/>
            <person name="Earl A.M."/>
            <person name="Fox J.G."/>
        </authorList>
    </citation>
    <scope>NUCLEOTIDE SEQUENCE [LARGE SCALE GENOMIC DNA]</scope>
    <source>
        <strain evidence="14">CCUG 18818</strain>
    </source>
</reference>
<dbReference type="Gene3D" id="3.30.420.360">
    <property type="match status" value="1"/>
</dbReference>
<dbReference type="PANTHER" id="PTHR42959">
    <property type="entry name" value="CARBAMOYLTRANSFERASE"/>
    <property type="match status" value="1"/>
</dbReference>
<comment type="pathway">
    <text evidence="1">Protein modification; [NiFe] hydrogenase maturation.</text>
</comment>
<dbReference type="InterPro" id="IPR055128">
    <property type="entry name" value="HypF_C_2"/>
</dbReference>
<evidence type="ECO:0000259" key="10">
    <source>
        <dbReference type="PROSITE" id="PS51160"/>
    </source>
</evidence>
<dbReference type="InterPro" id="IPR051060">
    <property type="entry name" value="Carbamoyltrans_HypF-like"/>
</dbReference>
<dbReference type="SUPFAM" id="SSF54975">
    <property type="entry name" value="Acylphosphatase/BLUF domain-like"/>
    <property type="match status" value="1"/>
</dbReference>
<dbReference type="InterPro" id="IPR001792">
    <property type="entry name" value="Acylphosphatase-like_dom"/>
</dbReference>
<gene>
    <name evidence="12" type="primary">hypF</name>
    <name evidence="12" type="ORF">HCBAA847_0568</name>
    <name evidence="13" type="ORF">HCCG_00912</name>
</gene>
<comment type="catalytic activity">
    <reaction evidence="9">
        <text>an acyl phosphate + H2O = a carboxylate + phosphate + H(+)</text>
        <dbReference type="Rhea" id="RHEA:14965"/>
        <dbReference type="ChEBI" id="CHEBI:15377"/>
        <dbReference type="ChEBI" id="CHEBI:15378"/>
        <dbReference type="ChEBI" id="CHEBI:29067"/>
        <dbReference type="ChEBI" id="CHEBI:43474"/>
        <dbReference type="ChEBI" id="CHEBI:59918"/>
        <dbReference type="EC" id="3.6.1.7"/>
    </reaction>
</comment>
<dbReference type="InterPro" id="IPR041440">
    <property type="entry name" value="HypF_C"/>
</dbReference>
<dbReference type="EMBL" id="AP012492">
    <property type="protein sequence ID" value="BAM31810.1"/>
    <property type="molecule type" value="Genomic_DNA"/>
</dbReference>
<feature type="domain" description="YrdC-like" evidence="11">
    <location>
        <begin position="242"/>
        <end position="444"/>
    </location>
</feature>
<evidence type="ECO:0000313" key="13">
    <source>
        <dbReference type="EMBL" id="EFR46365.1"/>
    </source>
</evidence>
<keyword evidence="14" id="KW-1185">Reference proteome</keyword>
<dbReference type="GO" id="GO:0003998">
    <property type="term" value="F:acylphosphatase activity"/>
    <property type="evidence" value="ECO:0007669"/>
    <property type="project" value="UniProtKB-EC"/>
</dbReference>
<evidence type="ECO:0000313" key="15">
    <source>
        <dbReference type="Proteomes" id="UP000006036"/>
    </source>
</evidence>
<evidence type="ECO:0000256" key="9">
    <source>
        <dbReference type="PROSITE-ProRule" id="PRU00520"/>
    </source>
</evidence>
<accession>A0AAI8MLP4</accession>
<evidence type="ECO:0000256" key="4">
    <source>
        <dbReference type="ARBA" id="ARBA00022723"/>
    </source>
</evidence>
<comment type="similarity">
    <text evidence="2 8">Belongs to the carbamoyltransferase HypF family.</text>
</comment>
<dbReference type="InterPro" id="IPR004421">
    <property type="entry name" value="Carbamoyltransferase_HypF"/>
</dbReference>
<dbReference type="PROSITE" id="PS51163">
    <property type="entry name" value="YRDC"/>
    <property type="match status" value="1"/>
</dbReference>
<dbReference type="Pfam" id="PF17788">
    <property type="entry name" value="HypF_C"/>
    <property type="match status" value="1"/>
</dbReference>
<keyword evidence="5" id="KW-0863">Zinc-finger</keyword>
<dbReference type="GO" id="GO:0051604">
    <property type="term" value="P:protein maturation"/>
    <property type="evidence" value="ECO:0007669"/>
    <property type="project" value="TreeGrafter"/>
</dbReference>
<evidence type="ECO:0000256" key="8">
    <source>
        <dbReference type="PIRNR" id="PIRNR006256"/>
    </source>
</evidence>
<dbReference type="GO" id="GO:0016743">
    <property type="term" value="F:carboxyl- or carbamoyltransferase activity"/>
    <property type="evidence" value="ECO:0007669"/>
    <property type="project" value="UniProtKB-UniRule"/>
</dbReference>
<feature type="active site" evidence="9">
    <location>
        <position position="34"/>
    </location>
</feature>
<comment type="catalytic activity">
    <reaction evidence="7">
        <text>C-terminal L-cysteinyl-[HypE protein] + carbamoyl phosphate + ATP + H2O = C-terminal S-carboxamide-L-cysteinyl-[HypE protein] + AMP + phosphate + diphosphate + H(+)</text>
        <dbReference type="Rhea" id="RHEA:55636"/>
        <dbReference type="Rhea" id="RHEA-COMP:14247"/>
        <dbReference type="Rhea" id="RHEA-COMP:14392"/>
        <dbReference type="ChEBI" id="CHEBI:15377"/>
        <dbReference type="ChEBI" id="CHEBI:15378"/>
        <dbReference type="ChEBI" id="CHEBI:30616"/>
        <dbReference type="ChEBI" id="CHEBI:33019"/>
        <dbReference type="ChEBI" id="CHEBI:43474"/>
        <dbReference type="ChEBI" id="CHEBI:58228"/>
        <dbReference type="ChEBI" id="CHEBI:76913"/>
        <dbReference type="ChEBI" id="CHEBI:139126"/>
        <dbReference type="ChEBI" id="CHEBI:456215"/>
    </reaction>
</comment>
<evidence type="ECO:0000256" key="3">
    <source>
        <dbReference type="ARBA" id="ARBA00022598"/>
    </source>
</evidence>
<evidence type="ECO:0000256" key="1">
    <source>
        <dbReference type="ARBA" id="ARBA00004711"/>
    </source>
</evidence>
<dbReference type="SUPFAM" id="SSF55821">
    <property type="entry name" value="YrdC/RibB"/>
    <property type="match status" value="1"/>
</dbReference>
<dbReference type="Pfam" id="PF01300">
    <property type="entry name" value="Sua5_yciO_yrdC"/>
    <property type="match status" value="1"/>
</dbReference>
<keyword evidence="3" id="KW-0436">Ligase</keyword>
<keyword evidence="9" id="KW-0378">Hydrolase</keyword>
<keyword evidence="6" id="KW-0862">Zinc</keyword>
<dbReference type="Gene3D" id="3.90.870.50">
    <property type="match status" value="1"/>
</dbReference>
<evidence type="ECO:0000259" key="11">
    <source>
        <dbReference type="PROSITE" id="PS51163"/>
    </source>
</evidence>
<dbReference type="InterPro" id="IPR036046">
    <property type="entry name" value="Acylphosphatase-like_dom_sf"/>
</dbReference>
<feature type="active site" evidence="9">
    <location>
        <position position="52"/>
    </location>
</feature>
<evidence type="ECO:0000256" key="7">
    <source>
        <dbReference type="ARBA" id="ARBA00048220"/>
    </source>
</evidence>
<organism evidence="12 15">
    <name type="scientific">Helicobacter cinaedi CCUG 18818 = ATCC BAA-847</name>
    <dbReference type="NCBI Taxonomy" id="537971"/>
    <lineage>
        <taxon>Bacteria</taxon>
        <taxon>Pseudomonadati</taxon>
        <taxon>Campylobacterota</taxon>
        <taxon>Epsilonproteobacteria</taxon>
        <taxon>Campylobacterales</taxon>
        <taxon>Helicobacteraceae</taxon>
        <taxon>Helicobacter</taxon>
    </lineage>
</organism>
<dbReference type="Pfam" id="PF22521">
    <property type="entry name" value="HypF_C_2"/>
    <property type="match status" value="1"/>
</dbReference>
<reference evidence="13" key="1">
    <citation type="submission" date="2008-08" db="EMBL/GenBank/DDBJ databases">
        <title>Annotation of Helicobacter cinaedi strain CCUG 18818.</title>
        <authorList>
            <consortium name="The Broad Institute Genome Sequencing Platform"/>
            <person name="Fox J.G."/>
            <person name="Shen Z."/>
            <person name="Charoenlap N."/>
            <person name="Schauer D.B."/>
            <person name="Ward D."/>
            <person name="Mehta T."/>
            <person name="Young S."/>
            <person name="Jaffe D."/>
            <person name="Gnerre S."/>
            <person name="Berlin A."/>
            <person name="Heiman D."/>
            <person name="Hepburn T."/>
            <person name="Shea T."/>
            <person name="Sykes S."/>
            <person name="Alvarado L."/>
            <person name="Kodira C."/>
            <person name="Borodovsky M."/>
            <person name="Lander E."/>
            <person name="Galagan J."/>
            <person name="Nusbaum C."/>
            <person name="Birren B."/>
        </authorList>
    </citation>
    <scope>NUCLEOTIDE SEQUENCE</scope>
    <source>
        <strain evidence="13">CCUG 18818</strain>
    </source>
</reference>
<dbReference type="Gene3D" id="3.30.420.40">
    <property type="match status" value="1"/>
</dbReference>
<dbReference type="AlphaFoldDB" id="A0AAI8MLP4"/>
<dbReference type="PANTHER" id="PTHR42959:SF1">
    <property type="entry name" value="CARBAMOYLTRANSFERASE HYPF"/>
    <property type="match status" value="1"/>
</dbReference>
<dbReference type="PROSITE" id="PS51160">
    <property type="entry name" value="ACYLPHOSPHATASE_3"/>
    <property type="match status" value="1"/>
</dbReference>
<reference evidence="12" key="3">
    <citation type="submission" date="2012-07" db="EMBL/GenBank/DDBJ databases">
        <authorList>
            <person name="Akiyama T."/>
            <person name="Takeshita N."/>
            <person name="Ohmagari N."/>
            <person name="Kirikae T."/>
        </authorList>
    </citation>
    <scope>NUCLEOTIDE SEQUENCE</scope>
    <source>
        <strain evidence="12">ATCC BAA-847</strain>
    </source>
</reference>
<proteinExistence type="inferred from homology"/>